<reference evidence="5" key="1">
    <citation type="journal article" date="2018" name="Int. J. Syst. Evol. Microbiol.">
        <title>Carboxylicivirga sediminis sp. nov., isolated from coastal sediment.</title>
        <authorList>
            <person name="Wang F.Q."/>
            <person name="Ren L.H."/>
            <person name="Zou R.J."/>
            <person name="Sun Y.Z."/>
            <person name="Liu X.J."/>
            <person name="Jiang F."/>
            <person name="Liu L.J."/>
        </authorList>
    </citation>
    <scope>NUCLEOTIDE SEQUENCE</scope>
    <source>
        <strain evidence="5">JR1</strain>
    </source>
</reference>
<dbReference type="RefSeq" id="WP_212191647.1">
    <property type="nucleotide sequence ID" value="NZ_JAGTAR010000021.1"/>
</dbReference>
<evidence type="ECO:0000256" key="3">
    <source>
        <dbReference type="ARBA" id="ARBA00022747"/>
    </source>
</evidence>
<dbReference type="GO" id="GO:0003886">
    <property type="term" value="F:DNA (cytosine-5-)-methyltransferase activity"/>
    <property type="evidence" value="ECO:0007669"/>
    <property type="project" value="UniProtKB-EC"/>
</dbReference>
<comment type="catalytic activity">
    <reaction evidence="4">
        <text>a 2'-deoxycytidine in DNA + S-adenosyl-L-methionine = a 5-methyl-2'-deoxycytidine in DNA + S-adenosyl-L-homocysteine + H(+)</text>
        <dbReference type="Rhea" id="RHEA:13681"/>
        <dbReference type="Rhea" id="RHEA-COMP:11369"/>
        <dbReference type="Rhea" id="RHEA-COMP:11370"/>
        <dbReference type="ChEBI" id="CHEBI:15378"/>
        <dbReference type="ChEBI" id="CHEBI:57856"/>
        <dbReference type="ChEBI" id="CHEBI:59789"/>
        <dbReference type="ChEBI" id="CHEBI:85452"/>
        <dbReference type="ChEBI" id="CHEBI:85454"/>
        <dbReference type="EC" id="2.1.1.37"/>
    </reaction>
</comment>
<accession>A0A941F543</accession>
<dbReference type="Pfam" id="PF00145">
    <property type="entry name" value="DNA_methylase"/>
    <property type="match status" value="1"/>
</dbReference>
<dbReference type="EMBL" id="JAGTAR010000021">
    <property type="protein sequence ID" value="MBR8536617.1"/>
    <property type="molecule type" value="Genomic_DNA"/>
</dbReference>
<keyword evidence="6" id="KW-1185">Reference proteome</keyword>
<sequence>MKILNLYSGLGGNRKLWKGVSVTAVENNEQIAAVYKKHFPNDKIVIGDAHDYLVRNFRDYDFIWSSPPCQSHSKMMRATRHTINKYPDLKLYEEILLLKYFFKGNWVVENVAPYYEPLIEPTAKIGRHLFWSNYHIETIDIPGIKGIFSATPEELKKQLGFNYKGNIYYKGNHDGGQVLRNCVHPKLGLHVLNQANQGKAKRKAFIQQNQIKARAIELKQKQYETNNSI</sequence>
<evidence type="ECO:0000256" key="4">
    <source>
        <dbReference type="ARBA" id="ARBA00047422"/>
    </source>
</evidence>
<evidence type="ECO:0000313" key="6">
    <source>
        <dbReference type="Proteomes" id="UP000679220"/>
    </source>
</evidence>
<organism evidence="5 6">
    <name type="scientific">Carboxylicivirga sediminis</name>
    <dbReference type="NCBI Taxonomy" id="2006564"/>
    <lineage>
        <taxon>Bacteria</taxon>
        <taxon>Pseudomonadati</taxon>
        <taxon>Bacteroidota</taxon>
        <taxon>Bacteroidia</taxon>
        <taxon>Marinilabiliales</taxon>
        <taxon>Marinilabiliaceae</taxon>
        <taxon>Carboxylicivirga</taxon>
    </lineage>
</organism>
<reference evidence="5" key="2">
    <citation type="submission" date="2021-04" db="EMBL/GenBank/DDBJ databases">
        <authorList>
            <person name="Zhang T."/>
            <person name="Zhang Y."/>
            <person name="Lu D."/>
            <person name="Zuo D."/>
            <person name="Du Z."/>
        </authorList>
    </citation>
    <scope>NUCLEOTIDE SEQUENCE</scope>
    <source>
        <strain evidence="5">JR1</strain>
    </source>
</reference>
<protein>
    <submittedName>
        <fullName evidence="5">DNA cytosine methyltransferase</fullName>
    </submittedName>
</protein>
<gene>
    <name evidence="5" type="ORF">KDU71_13665</name>
</gene>
<dbReference type="GO" id="GO:0009307">
    <property type="term" value="P:DNA restriction-modification system"/>
    <property type="evidence" value="ECO:0007669"/>
    <property type="project" value="UniProtKB-KW"/>
</dbReference>
<dbReference type="InterPro" id="IPR001525">
    <property type="entry name" value="C5_MeTfrase"/>
</dbReference>
<proteinExistence type="predicted"/>
<evidence type="ECO:0000256" key="2">
    <source>
        <dbReference type="ARBA" id="ARBA00022679"/>
    </source>
</evidence>
<dbReference type="SUPFAM" id="SSF53335">
    <property type="entry name" value="S-adenosyl-L-methionine-dependent methyltransferases"/>
    <property type="match status" value="1"/>
</dbReference>
<evidence type="ECO:0000256" key="1">
    <source>
        <dbReference type="ARBA" id="ARBA00022603"/>
    </source>
</evidence>
<name>A0A941F543_9BACT</name>
<evidence type="ECO:0000313" key="5">
    <source>
        <dbReference type="EMBL" id="MBR8536617.1"/>
    </source>
</evidence>
<comment type="caution">
    <text evidence="5">The sequence shown here is derived from an EMBL/GenBank/DDBJ whole genome shotgun (WGS) entry which is preliminary data.</text>
</comment>
<dbReference type="InterPro" id="IPR029063">
    <property type="entry name" value="SAM-dependent_MTases_sf"/>
</dbReference>
<dbReference type="Gene3D" id="3.40.50.150">
    <property type="entry name" value="Vaccinia Virus protein VP39"/>
    <property type="match status" value="1"/>
</dbReference>
<keyword evidence="1 5" id="KW-0489">Methyltransferase</keyword>
<keyword evidence="2" id="KW-0808">Transferase</keyword>
<keyword evidence="3" id="KW-0680">Restriction system</keyword>
<dbReference type="Proteomes" id="UP000679220">
    <property type="component" value="Unassembled WGS sequence"/>
</dbReference>
<dbReference type="AlphaFoldDB" id="A0A941F543"/>
<dbReference type="GO" id="GO:0032259">
    <property type="term" value="P:methylation"/>
    <property type="evidence" value="ECO:0007669"/>
    <property type="project" value="UniProtKB-KW"/>
</dbReference>